<dbReference type="InterPro" id="IPR010982">
    <property type="entry name" value="Lambda_DNA-bd_dom_sf"/>
</dbReference>
<dbReference type="SUPFAM" id="SSF53822">
    <property type="entry name" value="Periplasmic binding protein-like I"/>
    <property type="match status" value="1"/>
</dbReference>
<keyword evidence="3" id="KW-0804">Transcription</keyword>
<keyword evidence="6" id="KW-1185">Reference proteome</keyword>
<dbReference type="Pfam" id="PF00356">
    <property type="entry name" value="LacI"/>
    <property type="match status" value="1"/>
</dbReference>
<sequence>MPNINLKRLSEELGLSISSVSKALRDSYEISAETKKRVLAMAEKLNYQPNPFASSLRRKKSITIAVVIPEIANNFFALAIDGIQMVAQEKGYHVLTYLTHESFQNEESTIKHLQGGRVDGVLISLCRDTDSTKHLTSLHETGIPLVFFDRVPETMECPTVTTDDYESGFKATEHLIKAGCKKIACLSLSSLLSITHKRVHGYQDALKKYNMKEDPKLIIECTNNNQSNLEVIKKLLAKKDRPDGIFATVEKLAISTYYVCNEMKLKIPQQLKVISFSNLRTASLLNPSLSTITQPAFEIGKESASLLFRMIEKKTFGNRIDKIVLKSSLIERNSSR</sequence>
<dbReference type="Proteomes" id="UP000753802">
    <property type="component" value="Unassembled WGS sequence"/>
</dbReference>
<evidence type="ECO:0000256" key="2">
    <source>
        <dbReference type="ARBA" id="ARBA00023125"/>
    </source>
</evidence>
<dbReference type="EMBL" id="JAACJS010000011">
    <property type="protein sequence ID" value="NCI49696.1"/>
    <property type="molecule type" value="Genomic_DNA"/>
</dbReference>
<dbReference type="PANTHER" id="PTHR30146">
    <property type="entry name" value="LACI-RELATED TRANSCRIPTIONAL REPRESSOR"/>
    <property type="match status" value="1"/>
</dbReference>
<comment type="caution">
    <text evidence="5">The sequence shown here is derived from an EMBL/GenBank/DDBJ whole genome shotgun (WGS) entry which is preliminary data.</text>
</comment>
<organism evidence="5 6">
    <name type="scientific">Sediminibacterium roseum</name>
    <dbReference type="NCBI Taxonomy" id="1978412"/>
    <lineage>
        <taxon>Bacteria</taxon>
        <taxon>Pseudomonadati</taxon>
        <taxon>Bacteroidota</taxon>
        <taxon>Chitinophagia</taxon>
        <taxon>Chitinophagales</taxon>
        <taxon>Chitinophagaceae</taxon>
        <taxon>Sediminibacterium</taxon>
    </lineage>
</organism>
<dbReference type="CDD" id="cd01392">
    <property type="entry name" value="HTH_LacI"/>
    <property type="match status" value="1"/>
</dbReference>
<gene>
    <name evidence="5" type="ORF">GWC95_07170</name>
</gene>
<keyword evidence="2" id="KW-0238">DNA-binding</keyword>
<dbReference type="InterPro" id="IPR028082">
    <property type="entry name" value="Peripla_BP_I"/>
</dbReference>
<dbReference type="Gene3D" id="3.40.50.2300">
    <property type="match status" value="2"/>
</dbReference>
<evidence type="ECO:0000313" key="5">
    <source>
        <dbReference type="EMBL" id="NCI49696.1"/>
    </source>
</evidence>
<reference evidence="5 6" key="1">
    <citation type="submission" date="2020-01" db="EMBL/GenBank/DDBJ databases">
        <title>Genome analysis.</title>
        <authorList>
            <person name="Wu S."/>
            <person name="Wang G."/>
        </authorList>
    </citation>
    <scope>NUCLEOTIDE SEQUENCE [LARGE SCALE GENOMIC DNA]</scope>
    <source>
        <strain evidence="5 6">SYL130</strain>
    </source>
</reference>
<dbReference type="SMART" id="SM00354">
    <property type="entry name" value="HTH_LACI"/>
    <property type="match status" value="1"/>
</dbReference>
<dbReference type="SUPFAM" id="SSF47413">
    <property type="entry name" value="lambda repressor-like DNA-binding domains"/>
    <property type="match status" value="1"/>
</dbReference>
<name>A0ABW9ZRH0_9BACT</name>
<evidence type="ECO:0000259" key="4">
    <source>
        <dbReference type="PROSITE" id="PS50932"/>
    </source>
</evidence>
<proteinExistence type="predicted"/>
<evidence type="ECO:0000313" key="6">
    <source>
        <dbReference type="Proteomes" id="UP000753802"/>
    </source>
</evidence>
<dbReference type="Gene3D" id="1.10.260.40">
    <property type="entry name" value="lambda repressor-like DNA-binding domains"/>
    <property type="match status" value="1"/>
</dbReference>
<keyword evidence="1" id="KW-0805">Transcription regulation</keyword>
<evidence type="ECO:0000256" key="1">
    <source>
        <dbReference type="ARBA" id="ARBA00023015"/>
    </source>
</evidence>
<dbReference type="CDD" id="cd06267">
    <property type="entry name" value="PBP1_LacI_sugar_binding-like"/>
    <property type="match status" value="1"/>
</dbReference>
<dbReference type="Pfam" id="PF00532">
    <property type="entry name" value="Peripla_BP_1"/>
    <property type="match status" value="1"/>
</dbReference>
<dbReference type="RefSeq" id="WP_161818006.1">
    <property type="nucleotide sequence ID" value="NZ_JAACJS010000011.1"/>
</dbReference>
<protein>
    <submittedName>
        <fullName evidence="5">LacI family transcriptional regulator</fullName>
    </submittedName>
</protein>
<dbReference type="PANTHER" id="PTHR30146:SF109">
    <property type="entry name" value="HTH-TYPE TRANSCRIPTIONAL REGULATOR GALS"/>
    <property type="match status" value="1"/>
</dbReference>
<accession>A0ABW9ZRH0</accession>
<feature type="domain" description="HTH lacI-type" evidence="4">
    <location>
        <begin position="4"/>
        <end position="58"/>
    </location>
</feature>
<evidence type="ECO:0000256" key="3">
    <source>
        <dbReference type="ARBA" id="ARBA00023163"/>
    </source>
</evidence>
<dbReference type="InterPro" id="IPR001761">
    <property type="entry name" value="Peripla_BP/Lac1_sug-bd_dom"/>
</dbReference>
<dbReference type="PROSITE" id="PS50932">
    <property type="entry name" value="HTH_LACI_2"/>
    <property type="match status" value="1"/>
</dbReference>
<dbReference type="InterPro" id="IPR000843">
    <property type="entry name" value="HTH_LacI"/>
</dbReference>